<comment type="caution">
    <text evidence="1">The sequence shown here is derived from an EMBL/GenBank/DDBJ whole genome shotgun (WGS) entry which is preliminary data.</text>
</comment>
<gene>
    <name evidence="1" type="ORF">C2G38_2256634</name>
</gene>
<keyword evidence="2" id="KW-1185">Reference proteome</keyword>
<name>A0A397TQZ9_9GLOM</name>
<dbReference type="EMBL" id="QKWP01004003">
    <property type="protein sequence ID" value="RIB00545.1"/>
    <property type="molecule type" value="Genomic_DNA"/>
</dbReference>
<accession>A0A397TQZ9</accession>
<proteinExistence type="predicted"/>
<organism evidence="1 2">
    <name type="scientific">Gigaspora rosea</name>
    <dbReference type="NCBI Taxonomy" id="44941"/>
    <lineage>
        <taxon>Eukaryota</taxon>
        <taxon>Fungi</taxon>
        <taxon>Fungi incertae sedis</taxon>
        <taxon>Mucoromycota</taxon>
        <taxon>Glomeromycotina</taxon>
        <taxon>Glomeromycetes</taxon>
        <taxon>Diversisporales</taxon>
        <taxon>Gigasporaceae</taxon>
        <taxon>Gigaspora</taxon>
    </lineage>
</organism>
<dbReference type="OrthoDB" id="2366003at2759"/>
<reference evidence="1 2" key="1">
    <citation type="submission" date="2018-06" db="EMBL/GenBank/DDBJ databases">
        <title>Comparative genomics reveals the genomic features of Rhizophagus irregularis, R. cerebriforme, R. diaphanum and Gigaspora rosea, and their symbiotic lifestyle signature.</title>
        <authorList>
            <person name="Morin E."/>
            <person name="San Clemente H."/>
            <person name="Chen E.C.H."/>
            <person name="De La Providencia I."/>
            <person name="Hainaut M."/>
            <person name="Kuo A."/>
            <person name="Kohler A."/>
            <person name="Murat C."/>
            <person name="Tang N."/>
            <person name="Roy S."/>
            <person name="Loubradou J."/>
            <person name="Henrissat B."/>
            <person name="Grigoriev I.V."/>
            <person name="Corradi N."/>
            <person name="Roux C."/>
            <person name="Martin F.M."/>
        </authorList>
    </citation>
    <scope>NUCLEOTIDE SEQUENCE [LARGE SCALE GENOMIC DNA]</scope>
    <source>
        <strain evidence="1 2">DAOM 194757</strain>
    </source>
</reference>
<sequence length="64" mass="7341">MTSSLQQSKLRLASLQLTKISCNSQDLTELRIRKCQQQIELTNDSNSIKVNLNKSDTIYDKLKN</sequence>
<evidence type="ECO:0000313" key="1">
    <source>
        <dbReference type="EMBL" id="RIB00545.1"/>
    </source>
</evidence>
<dbReference type="Proteomes" id="UP000266673">
    <property type="component" value="Unassembled WGS sequence"/>
</dbReference>
<evidence type="ECO:0000313" key="2">
    <source>
        <dbReference type="Proteomes" id="UP000266673"/>
    </source>
</evidence>
<protein>
    <submittedName>
        <fullName evidence="1">Uncharacterized protein</fullName>
    </submittedName>
</protein>
<dbReference type="AlphaFoldDB" id="A0A397TQZ9"/>